<evidence type="ECO:0000313" key="14">
    <source>
        <dbReference type="EMBL" id="MBB4277375.1"/>
    </source>
</evidence>
<dbReference type="PANTHER" id="PTHR42945">
    <property type="entry name" value="HISTIDINE BIOSYNTHESIS BIFUNCTIONAL PROTEIN"/>
    <property type="match status" value="1"/>
</dbReference>
<comment type="catalytic activity">
    <reaction evidence="2">
        <text>1-(5-phospho-beta-D-ribosyl)-ATP + H2O = 1-(5-phospho-beta-D-ribosyl)-5'-AMP + diphosphate + H(+)</text>
        <dbReference type="Rhea" id="RHEA:22828"/>
        <dbReference type="ChEBI" id="CHEBI:15377"/>
        <dbReference type="ChEBI" id="CHEBI:15378"/>
        <dbReference type="ChEBI" id="CHEBI:33019"/>
        <dbReference type="ChEBI" id="CHEBI:59457"/>
        <dbReference type="ChEBI" id="CHEBI:73183"/>
        <dbReference type="EC" id="3.6.1.31"/>
    </reaction>
</comment>
<dbReference type="Pfam" id="PF01502">
    <property type="entry name" value="PRA-CH"/>
    <property type="match status" value="1"/>
</dbReference>
<evidence type="ECO:0000256" key="7">
    <source>
        <dbReference type="ARBA" id="ARBA00022490"/>
    </source>
</evidence>
<keyword evidence="10 11" id="KW-0368">Histidine biosynthesis</keyword>
<evidence type="ECO:0000256" key="1">
    <source>
        <dbReference type="ARBA" id="ARBA00000024"/>
    </source>
</evidence>
<keyword evidence="11" id="KW-0862">Zinc</keyword>
<comment type="catalytic activity">
    <reaction evidence="1 11">
        <text>1-(5-phospho-beta-D-ribosyl)-5'-AMP + H2O = 1-(5-phospho-beta-D-ribosyl)-5-[(5-phospho-beta-D-ribosylamino)methylideneamino]imidazole-4-carboxamide</text>
        <dbReference type="Rhea" id="RHEA:20049"/>
        <dbReference type="ChEBI" id="CHEBI:15377"/>
        <dbReference type="ChEBI" id="CHEBI:58435"/>
        <dbReference type="ChEBI" id="CHEBI:59457"/>
        <dbReference type="EC" id="3.5.4.19"/>
    </reaction>
</comment>
<dbReference type="Proteomes" id="UP000533641">
    <property type="component" value="Unassembled WGS sequence"/>
</dbReference>
<gene>
    <name evidence="11" type="primary">hisI</name>
    <name evidence="13" type="ORF">GGD56_006032</name>
    <name evidence="14" type="ORF">GGE12_005178</name>
</gene>
<dbReference type="InterPro" id="IPR002496">
    <property type="entry name" value="PRib_AMP_CycHydrolase_dom"/>
</dbReference>
<dbReference type="AlphaFoldDB" id="A0A7W6RRM7"/>
<feature type="binding site" evidence="11">
    <location>
        <position position="112"/>
    </location>
    <ligand>
        <name>Zn(2+)</name>
        <dbReference type="ChEBI" id="CHEBI:29105"/>
        <note>ligand shared between dimeric partners</note>
    </ligand>
</feature>
<keyword evidence="11" id="KW-0460">Magnesium</keyword>
<keyword evidence="11" id="KW-0479">Metal-binding</keyword>
<feature type="domain" description="Phosphoribosyl-AMP cyclohydrolase" evidence="12">
    <location>
        <begin position="46"/>
        <end position="121"/>
    </location>
</feature>
<dbReference type="EC" id="3.5.4.19" evidence="11"/>
<dbReference type="HAMAP" id="MF_01021">
    <property type="entry name" value="HisI"/>
    <property type="match status" value="1"/>
</dbReference>
<proteinExistence type="inferred from homology"/>
<keyword evidence="7 11" id="KW-0963">Cytoplasm</keyword>
<evidence type="ECO:0000256" key="6">
    <source>
        <dbReference type="ARBA" id="ARBA00008299"/>
    </source>
</evidence>
<evidence type="ECO:0000256" key="3">
    <source>
        <dbReference type="ARBA" id="ARBA00005169"/>
    </source>
</evidence>
<keyword evidence="9 11" id="KW-0378">Hydrolase</keyword>
<comment type="function">
    <text evidence="11">Catalyzes the hydrolysis of the adenine ring of phosphoribosyl-AMP.</text>
</comment>
<evidence type="ECO:0000256" key="8">
    <source>
        <dbReference type="ARBA" id="ARBA00022605"/>
    </source>
</evidence>
<reference evidence="15 16" key="1">
    <citation type="submission" date="2020-08" db="EMBL/GenBank/DDBJ databases">
        <title>Genomic Encyclopedia of Type Strains, Phase IV (KMG-V): Genome sequencing to study the core and pangenomes of soil and plant-associated prokaryotes.</title>
        <authorList>
            <person name="Whitman W."/>
        </authorList>
    </citation>
    <scope>NUCLEOTIDE SEQUENCE [LARGE SCALE GENOMIC DNA]</scope>
    <source>
        <strain evidence="14 15">SEMIA 402</strain>
        <strain evidence="13 16">SEMIA 4087</strain>
    </source>
</reference>
<dbReference type="GO" id="GO:0000105">
    <property type="term" value="P:L-histidine biosynthetic process"/>
    <property type="evidence" value="ECO:0007669"/>
    <property type="project" value="UniProtKB-UniRule"/>
</dbReference>
<sequence>MMPFAFNAPSDDKSELEDAGDFTPRFDDRGLITAIVTDVHDGEILMVAHMNAQALALTIQTGKAHYFSRSRGKLWIKGETSGNIQTVKEIRTDCDQDAIWLKVEVAGHDATCHTGRRSCFYRTVTLQDGKPMLDIVDDERHFDPKDVYGK</sequence>
<comment type="cofactor">
    <cofactor evidence="11">
        <name>Zn(2+)</name>
        <dbReference type="ChEBI" id="CHEBI:29105"/>
    </cofactor>
    <text evidence="11">Binds 1 zinc ion per subunit.</text>
</comment>
<evidence type="ECO:0000259" key="12">
    <source>
        <dbReference type="Pfam" id="PF01502"/>
    </source>
</evidence>
<evidence type="ECO:0000256" key="4">
    <source>
        <dbReference type="ARBA" id="ARBA00005204"/>
    </source>
</evidence>
<dbReference type="SUPFAM" id="SSF141734">
    <property type="entry name" value="HisI-like"/>
    <property type="match status" value="1"/>
</dbReference>
<comment type="cofactor">
    <cofactor evidence="11">
        <name>Mg(2+)</name>
        <dbReference type="ChEBI" id="CHEBI:18420"/>
    </cofactor>
    <text evidence="11">Binds 1 Mg(2+) ion per subunit.</text>
</comment>
<protein>
    <recommendedName>
        <fullName evidence="11">Phosphoribosyl-AMP cyclohydrolase</fullName>
        <shortName evidence="11">PRA-CH</shortName>
        <ecNumber evidence="11">3.5.4.19</ecNumber>
    </recommendedName>
</protein>
<evidence type="ECO:0000313" key="13">
    <source>
        <dbReference type="EMBL" id="MBB4232139.1"/>
    </source>
</evidence>
<evidence type="ECO:0000256" key="9">
    <source>
        <dbReference type="ARBA" id="ARBA00022801"/>
    </source>
</evidence>
<comment type="similarity">
    <text evidence="6">In the N-terminal section; belongs to the PRA-CH family.</text>
</comment>
<feature type="binding site" evidence="11">
    <location>
        <position position="95"/>
    </location>
    <ligand>
        <name>Mg(2+)</name>
        <dbReference type="ChEBI" id="CHEBI:18420"/>
    </ligand>
</feature>
<dbReference type="Gene3D" id="4.10.80.70">
    <property type="match status" value="1"/>
</dbReference>
<feature type="binding site" evidence="11">
    <location>
        <position position="119"/>
    </location>
    <ligand>
        <name>Zn(2+)</name>
        <dbReference type="ChEBI" id="CHEBI:29105"/>
        <note>ligand shared between dimeric partners</note>
    </ligand>
</feature>
<dbReference type="RefSeq" id="WP_022715674.1">
    <property type="nucleotide sequence ID" value="NZ_JACIFX010000010.1"/>
</dbReference>
<evidence type="ECO:0000256" key="5">
    <source>
        <dbReference type="ARBA" id="ARBA00007731"/>
    </source>
</evidence>
<evidence type="ECO:0000256" key="2">
    <source>
        <dbReference type="ARBA" id="ARBA00001460"/>
    </source>
</evidence>
<comment type="similarity">
    <text evidence="5">In the C-terminal section; belongs to the PRA-PH family.</text>
</comment>
<organism evidence="14 15">
    <name type="scientific">Rhizobium mongolense</name>
    <dbReference type="NCBI Taxonomy" id="57676"/>
    <lineage>
        <taxon>Bacteria</taxon>
        <taxon>Pseudomonadati</taxon>
        <taxon>Pseudomonadota</taxon>
        <taxon>Alphaproteobacteria</taxon>
        <taxon>Hyphomicrobiales</taxon>
        <taxon>Rhizobiaceae</taxon>
        <taxon>Rhizobium/Agrobacterium group</taxon>
        <taxon>Rhizobium</taxon>
    </lineage>
</organism>
<dbReference type="GO" id="GO:0005737">
    <property type="term" value="C:cytoplasm"/>
    <property type="evidence" value="ECO:0007669"/>
    <property type="project" value="UniProtKB-SubCell"/>
</dbReference>
<dbReference type="FunFam" id="3.10.20.810:FF:000001">
    <property type="entry name" value="Histidine biosynthesis bifunctional protein HisIE"/>
    <property type="match status" value="1"/>
</dbReference>
<evidence type="ECO:0000313" key="16">
    <source>
        <dbReference type="Proteomes" id="UP000551353"/>
    </source>
</evidence>
<name>A0A7W6RRM7_9HYPH</name>
<dbReference type="GO" id="GO:0008270">
    <property type="term" value="F:zinc ion binding"/>
    <property type="evidence" value="ECO:0007669"/>
    <property type="project" value="UniProtKB-UniRule"/>
</dbReference>
<keyword evidence="8 11" id="KW-0028">Amino-acid biosynthesis</keyword>
<comment type="caution">
    <text evidence="14">The sequence shown here is derived from an EMBL/GenBank/DDBJ whole genome shotgun (WGS) entry which is preliminary data.</text>
</comment>
<dbReference type="EMBL" id="JACIGM010000012">
    <property type="protein sequence ID" value="MBB4277375.1"/>
    <property type="molecule type" value="Genomic_DNA"/>
</dbReference>
<evidence type="ECO:0000313" key="15">
    <source>
        <dbReference type="Proteomes" id="UP000533641"/>
    </source>
</evidence>
<dbReference type="UniPathway" id="UPA00031">
    <property type="reaction ID" value="UER00008"/>
</dbReference>
<comment type="subcellular location">
    <subcellularLocation>
        <location evidence="11">Cytoplasm</location>
    </subcellularLocation>
</comment>
<dbReference type="Gene3D" id="3.10.20.810">
    <property type="entry name" value="Phosphoribosyl-AMP cyclohydrolase"/>
    <property type="match status" value="1"/>
</dbReference>
<comment type="pathway">
    <text evidence="3 11">Amino-acid biosynthesis; L-histidine biosynthesis; L-histidine from 5-phospho-alpha-D-ribose 1-diphosphate: step 3/9.</text>
</comment>
<comment type="pathway">
    <text evidence="4">Amino-acid biosynthesis; L-histidine biosynthesis; L-histidine from 5-phospho-alpha-D-ribose 1-diphosphate: step 2/9.</text>
</comment>
<dbReference type="InterPro" id="IPR038019">
    <property type="entry name" value="PRib_AMP_CycHydrolase_sf"/>
</dbReference>
<dbReference type="GO" id="GO:0000287">
    <property type="term" value="F:magnesium ion binding"/>
    <property type="evidence" value="ECO:0007669"/>
    <property type="project" value="UniProtKB-UniRule"/>
</dbReference>
<dbReference type="InterPro" id="IPR026660">
    <property type="entry name" value="PRA-CH"/>
</dbReference>
<dbReference type="GO" id="GO:0004636">
    <property type="term" value="F:phosphoribosyl-ATP diphosphatase activity"/>
    <property type="evidence" value="ECO:0007669"/>
    <property type="project" value="UniProtKB-EC"/>
</dbReference>
<feature type="binding site" evidence="11">
    <location>
        <position position="94"/>
    </location>
    <ligand>
        <name>Zn(2+)</name>
        <dbReference type="ChEBI" id="CHEBI:29105"/>
        <note>ligand shared between dimeric partners</note>
    </ligand>
</feature>
<feature type="binding site" evidence="11">
    <location>
        <position position="93"/>
    </location>
    <ligand>
        <name>Mg(2+)</name>
        <dbReference type="ChEBI" id="CHEBI:18420"/>
    </ligand>
</feature>
<accession>A0A7W6RRM7</accession>
<keyword evidence="16" id="KW-1185">Reference proteome</keyword>
<comment type="subunit">
    <text evidence="11">Homodimer.</text>
</comment>
<comment type="similarity">
    <text evidence="11">Belongs to the PRA-CH family.</text>
</comment>
<dbReference type="NCBIfam" id="NF000768">
    <property type="entry name" value="PRK00051.1"/>
    <property type="match status" value="1"/>
</dbReference>
<feature type="binding site" evidence="11">
    <location>
        <position position="97"/>
    </location>
    <ligand>
        <name>Mg(2+)</name>
        <dbReference type="ChEBI" id="CHEBI:18420"/>
    </ligand>
</feature>
<dbReference type="EMBL" id="JACIFX010000010">
    <property type="protein sequence ID" value="MBB4232139.1"/>
    <property type="molecule type" value="Genomic_DNA"/>
</dbReference>
<dbReference type="Proteomes" id="UP000551353">
    <property type="component" value="Unassembled WGS sequence"/>
</dbReference>
<evidence type="ECO:0000256" key="11">
    <source>
        <dbReference type="HAMAP-Rule" id="MF_01021"/>
    </source>
</evidence>
<dbReference type="GO" id="GO:0004635">
    <property type="term" value="F:phosphoribosyl-AMP cyclohydrolase activity"/>
    <property type="evidence" value="ECO:0007669"/>
    <property type="project" value="UniProtKB-UniRule"/>
</dbReference>
<evidence type="ECO:0000256" key="10">
    <source>
        <dbReference type="ARBA" id="ARBA00023102"/>
    </source>
</evidence>
<dbReference type="PANTHER" id="PTHR42945:SF1">
    <property type="entry name" value="HISTIDINE BIOSYNTHESIS BIFUNCTIONAL PROTEIN HIS7"/>
    <property type="match status" value="1"/>
</dbReference>